<accession>A0ABN0BMH8</accession>
<proteinExistence type="predicted"/>
<dbReference type="Proteomes" id="UP000005101">
    <property type="component" value="Unassembled WGS sequence"/>
</dbReference>
<dbReference type="RefSeq" id="WP_005779442.1">
    <property type="nucleotide sequence ID" value="NZ_EQ973214.1"/>
</dbReference>
<gene>
    <name evidence="1" type="ORF">BFAG_02789</name>
</gene>
<evidence type="ECO:0000313" key="2">
    <source>
        <dbReference type="Proteomes" id="UP000005101"/>
    </source>
</evidence>
<sequence length="323" mass="35302">MAIQKEIWMAAIVEGLFASNSFLSKAFNADEYVNNGKIVHIPNAGAASGTKKNRTSLPATVTKRTDIDVTFPLDEYTTDPVLIPNADTVELSYDKRESVLRQDKLKLQDDVALDFVFNWSPAAAQCIETTGTEIDAYTDKATGKRKGICKADVLGLMTKFNNDDIPQEGRYLLLDAQMYSQLLNSLTENENTAFLASADAQNGILGKLFSFNIMMRSRVALYTAAKAPKAWSAAGAATDLAAGLAWHEQSVCRALGEVKAFENEGDATYYGDIYSFLVRAGGRIMREDKKGVIALVQGTPVAGKSYGRIEIFGNPLYRHASRP</sequence>
<organism evidence="1 2">
    <name type="scientific">Bacteroides fragilis 3_1_12</name>
    <dbReference type="NCBI Taxonomy" id="457424"/>
    <lineage>
        <taxon>Bacteria</taxon>
        <taxon>Pseudomonadati</taxon>
        <taxon>Bacteroidota</taxon>
        <taxon>Bacteroidia</taxon>
        <taxon>Bacteroidales</taxon>
        <taxon>Bacteroidaceae</taxon>
        <taxon>Bacteroides</taxon>
    </lineage>
</organism>
<keyword evidence="2" id="KW-1185">Reference proteome</keyword>
<protein>
    <submittedName>
        <fullName evidence="1">Uncharacterized protein</fullName>
    </submittedName>
</protein>
<evidence type="ECO:0000313" key="1">
    <source>
        <dbReference type="EMBL" id="EFR54092.1"/>
    </source>
</evidence>
<name>A0ABN0BMH8_BACFG</name>
<dbReference type="EMBL" id="EQ973214">
    <property type="protein sequence ID" value="EFR54092.1"/>
    <property type="molecule type" value="Genomic_DNA"/>
</dbReference>
<reference evidence="1 2" key="1">
    <citation type="submission" date="2008-12" db="EMBL/GenBank/DDBJ databases">
        <title>Annotation of Bacteroides fragilis strain 3_1_12.</title>
        <authorList>
            <consortium name="The Broad Institute Genome Sequencing Platform"/>
            <person name="Ward D."/>
            <person name="Young S.K."/>
            <person name="Kodira C.D."/>
            <person name="Zeng Q."/>
            <person name="Koehrsen M."/>
            <person name="Alvarado L."/>
            <person name="Berlin A."/>
            <person name="Borenstein D."/>
            <person name="Chen Z."/>
            <person name="Engels R."/>
            <person name="Freedman E."/>
            <person name="Gellesch M."/>
            <person name="Goldberg J."/>
            <person name="Griggs A."/>
            <person name="Gujja S."/>
            <person name="Heiman D."/>
            <person name="Hepburn T."/>
            <person name="Howarth C."/>
            <person name="Jen D."/>
            <person name="Larson L."/>
            <person name="Lewis B."/>
            <person name="Mehta T."/>
            <person name="Park D."/>
            <person name="Pearson M."/>
            <person name="Roberts A."/>
            <person name="Saif S."/>
            <person name="Shea T."/>
            <person name="Shenoy N."/>
            <person name="Sisk P."/>
            <person name="Stolte C."/>
            <person name="Sykes S."/>
            <person name="Walk T."/>
            <person name="White J."/>
            <person name="Yandava C."/>
            <person name="Allen-Vercoe E."/>
            <person name="Strauss J."/>
            <person name="Ambrose C."/>
            <person name="Lander E."/>
            <person name="Nusbaum C."/>
            <person name="Galagan J."/>
            <person name="Birren B."/>
        </authorList>
    </citation>
    <scope>NUCLEOTIDE SEQUENCE [LARGE SCALE GENOMIC DNA]</scope>
    <source>
        <strain evidence="1 2">3_1_12</strain>
    </source>
</reference>